<protein>
    <submittedName>
        <fullName evidence="3">Uncharacterized protein</fullName>
    </submittedName>
</protein>
<keyword evidence="2" id="KW-1185">Reference proteome</keyword>
<dbReference type="AlphaFoldDB" id="A0AA85JIF4"/>
<proteinExistence type="predicted"/>
<accession>A0AA85JIF4</accession>
<evidence type="ECO:0000256" key="1">
    <source>
        <dbReference type="SAM" id="SignalP"/>
    </source>
</evidence>
<evidence type="ECO:0000313" key="2">
    <source>
        <dbReference type="Proteomes" id="UP000050795"/>
    </source>
</evidence>
<evidence type="ECO:0000313" key="3">
    <source>
        <dbReference type="WBParaSite" id="TREG1_22330.1"/>
    </source>
</evidence>
<dbReference type="WBParaSite" id="TREG1_22330.1">
    <property type="protein sequence ID" value="TREG1_22330.1"/>
    <property type="gene ID" value="TREG1_22330"/>
</dbReference>
<reference evidence="2" key="1">
    <citation type="submission" date="2022-06" db="EMBL/GenBank/DDBJ databases">
        <authorList>
            <person name="Berger JAMES D."/>
            <person name="Berger JAMES D."/>
        </authorList>
    </citation>
    <scope>NUCLEOTIDE SEQUENCE [LARGE SCALE GENOMIC DNA]</scope>
</reference>
<keyword evidence="1" id="KW-0732">Signal</keyword>
<reference evidence="3" key="2">
    <citation type="submission" date="2023-11" db="UniProtKB">
        <authorList>
            <consortium name="WormBaseParasite"/>
        </authorList>
    </citation>
    <scope>IDENTIFICATION</scope>
</reference>
<feature type="chain" id="PRO_5041640706" evidence="1">
    <location>
        <begin position="23"/>
        <end position="96"/>
    </location>
</feature>
<name>A0AA85JIF4_TRIRE</name>
<feature type="signal peptide" evidence="1">
    <location>
        <begin position="1"/>
        <end position="22"/>
    </location>
</feature>
<sequence length="96" mass="11404">MMLRHAIFVWITLLSLYQFASTFPGRRPYRPESSGEYTKEELLWIRYFLTLMRPFLPAAANTSSDYFADENMMNLVKDPELEGCIRKLFLVDHNYD</sequence>
<organism evidence="2 3">
    <name type="scientific">Trichobilharzia regenti</name>
    <name type="common">Nasal bird schistosome</name>
    <dbReference type="NCBI Taxonomy" id="157069"/>
    <lineage>
        <taxon>Eukaryota</taxon>
        <taxon>Metazoa</taxon>
        <taxon>Spiralia</taxon>
        <taxon>Lophotrochozoa</taxon>
        <taxon>Platyhelminthes</taxon>
        <taxon>Trematoda</taxon>
        <taxon>Digenea</taxon>
        <taxon>Strigeidida</taxon>
        <taxon>Schistosomatoidea</taxon>
        <taxon>Schistosomatidae</taxon>
        <taxon>Trichobilharzia</taxon>
    </lineage>
</organism>
<dbReference type="Proteomes" id="UP000050795">
    <property type="component" value="Unassembled WGS sequence"/>
</dbReference>